<dbReference type="EMBL" id="CM039438">
    <property type="protein sequence ID" value="KAI4298768.1"/>
    <property type="molecule type" value="Genomic_DNA"/>
</dbReference>
<keyword evidence="2" id="KW-1185">Reference proteome</keyword>
<proteinExistence type="predicted"/>
<protein>
    <submittedName>
        <fullName evidence="1">Uncharacterized protein</fullName>
    </submittedName>
</protein>
<evidence type="ECO:0000313" key="1">
    <source>
        <dbReference type="EMBL" id="KAI4298768.1"/>
    </source>
</evidence>
<reference evidence="1 2" key="1">
    <citation type="journal article" date="2022" name="DNA Res.">
        <title>Chromosomal-level genome assembly of the orchid tree Bauhinia variegata (Leguminosae; Cercidoideae) supports the allotetraploid origin hypothesis of Bauhinia.</title>
        <authorList>
            <person name="Zhong Y."/>
            <person name="Chen Y."/>
            <person name="Zheng D."/>
            <person name="Pang J."/>
            <person name="Liu Y."/>
            <person name="Luo S."/>
            <person name="Meng S."/>
            <person name="Qian L."/>
            <person name="Wei D."/>
            <person name="Dai S."/>
            <person name="Zhou R."/>
        </authorList>
    </citation>
    <scope>NUCLEOTIDE SEQUENCE [LARGE SCALE GENOMIC DNA]</scope>
    <source>
        <strain evidence="1">BV-YZ2020</strain>
    </source>
</reference>
<evidence type="ECO:0000313" key="2">
    <source>
        <dbReference type="Proteomes" id="UP000828941"/>
    </source>
</evidence>
<organism evidence="1 2">
    <name type="scientific">Bauhinia variegata</name>
    <name type="common">Purple orchid tree</name>
    <name type="synonym">Phanera variegata</name>
    <dbReference type="NCBI Taxonomy" id="167791"/>
    <lineage>
        <taxon>Eukaryota</taxon>
        <taxon>Viridiplantae</taxon>
        <taxon>Streptophyta</taxon>
        <taxon>Embryophyta</taxon>
        <taxon>Tracheophyta</taxon>
        <taxon>Spermatophyta</taxon>
        <taxon>Magnoliopsida</taxon>
        <taxon>eudicotyledons</taxon>
        <taxon>Gunneridae</taxon>
        <taxon>Pentapetalae</taxon>
        <taxon>rosids</taxon>
        <taxon>fabids</taxon>
        <taxon>Fabales</taxon>
        <taxon>Fabaceae</taxon>
        <taxon>Cercidoideae</taxon>
        <taxon>Cercideae</taxon>
        <taxon>Bauhiniinae</taxon>
        <taxon>Bauhinia</taxon>
    </lineage>
</organism>
<dbReference type="Proteomes" id="UP000828941">
    <property type="component" value="Chromosome 13"/>
</dbReference>
<gene>
    <name evidence="1" type="ORF">L6164_032286</name>
</gene>
<comment type="caution">
    <text evidence="1">The sequence shown here is derived from an EMBL/GenBank/DDBJ whole genome shotgun (WGS) entry which is preliminary data.</text>
</comment>
<name>A0ACB9KP00_BAUVA</name>
<accession>A0ACB9KP00</accession>
<sequence length="312" mass="35670">MARIPIRFERLAAAFDADVSRVRLCESSGSEHSPESLTDLSDLVKSFMEKNERVDQGGEARDVKYDVKDEKDEEEIEKCQSSDSDCDKKEILQSLFAGDEEDDEEDRDGKEKIRGEVERSYGLVGDKSSPEFKRRLMTWLREKGFDAGLCKSKWEKHGRFPAGDYEYVDVNFAGRRYIIEVSLAREFEIARPSTEYSSLLDVFPVIFIGKKEELKQIVRLMCTAIKGSMKSMDLHVPPWRRNGYMQAKWFGSYRRTTNESSTRKPSPLSAQHFSTTRSVGFEARPVISYNCRDGCVSKTGFRVSHLTSALNS</sequence>